<evidence type="ECO:0000256" key="4">
    <source>
        <dbReference type="SAM" id="MobiDB-lite"/>
    </source>
</evidence>
<dbReference type="SUPFAM" id="SSF51445">
    <property type="entry name" value="(Trans)glycosidases"/>
    <property type="match status" value="1"/>
</dbReference>
<keyword evidence="2" id="KW-0378">Hydrolase</keyword>
<evidence type="ECO:0000256" key="2">
    <source>
        <dbReference type="ARBA" id="ARBA00022801"/>
    </source>
</evidence>
<reference evidence="6" key="1">
    <citation type="submission" date="2023-07" db="EMBL/GenBank/DDBJ databases">
        <title>Bacterial whole genome sequence for Sphingobium sp. HBC34.</title>
        <authorList>
            <person name="Le V."/>
            <person name="Ko S.-R."/>
            <person name="Ahn C.-Y."/>
            <person name="Oh H.-M."/>
        </authorList>
    </citation>
    <scope>NUCLEOTIDE SEQUENCE</scope>
    <source>
        <strain evidence="6">HBC34</strain>
    </source>
</reference>
<dbReference type="RefSeq" id="WP_304535785.1">
    <property type="nucleotide sequence ID" value="NZ_JAUQOM010000003.1"/>
</dbReference>
<feature type="compositionally biased region" description="Basic and acidic residues" evidence="4">
    <location>
        <begin position="440"/>
        <end position="452"/>
    </location>
</feature>
<dbReference type="Gene3D" id="2.60.40.10">
    <property type="entry name" value="Immunoglobulins"/>
    <property type="match status" value="1"/>
</dbReference>
<evidence type="ECO:0000256" key="3">
    <source>
        <dbReference type="ARBA" id="ARBA00023295"/>
    </source>
</evidence>
<dbReference type="Gene3D" id="2.60.40.1180">
    <property type="entry name" value="Golgi alpha-mannosidase II"/>
    <property type="match status" value="1"/>
</dbReference>
<evidence type="ECO:0000313" key="7">
    <source>
        <dbReference type="Proteomes" id="UP001176471"/>
    </source>
</evidence>
<keyword evidence="3" id="KW-0326">Glycosidase</keyword>
<keyword evidence="7" id="KW-1185">Reference proteome</keyword>
<dbReference type="EMBL" id="JAUQOM010000003">
    <property type="protein sequence ID" value="MDO7835370.1"/>
    <property type="molecule type" value="Genomic_DNA"/>
</dbReference>
<dbReference type="Proteomes" id="UP001176471">
    <property type="component" value="Unassembled WGS sequence"/>
</dbReference>
<dbReference type="CDD" id="cd02856">
    <property type="entry name" value="E_set_GDE_Isoamylase_N"/>
    <property type="match status" value="1"/>
</dbReference>
<feature type="domain" description="Glycosyl hydrolase family 13 catalytic" evidence="5">
    <location>
        <begin position="165"/>
        <end position="540"/>
    </location>
</feature>
<dbReference type="SMART" id="SM00642">
    <property type="entry name" value="Aamy"/>
    <property type="match status" value="1"/>
</dbReference>
<name>A0ABT8ZLG9_9SPHN</name>
<evidence type="ECO:0000256" key="1">
    <source>
        <dbReference type="ARBA" id="ARBA00008061"/>
    </source>
</evidence>
<dbReference type="InterPro" id="IPR011837">
    <property type="entry name" value="Glycogen_debranch_GlgX"/>
</dbReference>
<organism evidence="6 7">
    <name type="scientific">Sphingobium cyanobacteriorum</name>
    <dbReference type="NCBI Taxonomy" id="3063954"/>
    <lineage>
        <taxon>Bacteria</taxon>
        <taxon>Pseudomonadati</taxon>
        <taxon>Pseudomonadota</taxon>
        <taxon>Alphaproteobacteria</taxon>
        <taxon>Sphingomonadales</taxon>
        <taxon>Sphingomonadaceae</taxon>
        <taxon>Sphingobium</taxon>
    </lineage>
</organism>
<dbReference type="Pfam" id="PF02922">
    <property type="entry name" value="CBM_48"/>
    <property type="match status" value="1"/>
</dbReference>
<dbReference type="SUPFAM" id="SSF81296">
    <property type="entry name" value="E set domains"/>
    <property type="match status" value="1"/>
</dbReference>
<evidence type="ECO:0000259" key="5">
    <source>
        <dbReference type="SMART" id="SM00642"/>
    </source>
</evidence>
<dbReference type="InterPro" id="IPR013783">
    <property type="entry name" value="Ig-like_fold"/>
</dbReference>
<dbReference type="InterPro" id="IPR014756">
    <property type="entry name" value="Ig_E-set"/>
</dbReference>
<evidence type="ECO:0000313" key="6">
    <source>
        <dbReference type="EMBL" id="MDO7835370.1"/>
    </source>
</evidence>
<dbReference type="InterPro" id="IPR044505">
    <property type="entry name" value="GlgX_Isoamylase_N_E_set"/>
</dbReference>
<accession>A0ABT8ZLG9</accession>
<dbReference type="InterPro" id="IPR006047">
    <property type="entry name" value="GH13_cat_dom"/>
</dbReference>
<dbReference type="CDD" id="cd11326">
    <property type="entry name" value="AmyAc_Glg_debranch"/>
    <property type="match status" value="1"/>
</dbReference>
<dbReference type="NCBIfam" id="TIGR02100">
    <property type="entry name" value="glgX_debranch"/>
    <property type="match status" value="1"/>
</dbReference>
<dbReference type="InterPro" id="IPR013780">
    <property type="entry name" value="Glyco_hydro_b"/>
</dbReference>
<feature type="region of interest" description="Disordered" evidence="4">
    <location>
        <begin position="440"/>
        <end position="460"/>
    </location>
</feature>
<comment type="similarity">
    <text evidence="1">Belongs to the glycosyl hydrolase 13 family.</text>
</comment>
<protein>
    <submittedName>
        <fullName evidence="6">Glycogen debranching protein GlgX</fullName>
    </submittedName>
</protein>
<dbReference type="InterPro" id="IPR017853">
    <property type="entry name" value="GH"/>
</dbReference>
<dbReference type="Gene3D" id="3.20.20.80">
    <property type="entry name" value="Glycosidases"/>
    <property type="match status" value="1"/>
</dbReference>
<proteinExistence type="inferred from homology"/>
<comment type="caution">
    <text evidence="6">The sequence shown here is derived from an EMBL/GenBank/DDBJ whole genome shotgun (WGS) entry which is preliminary data.</text>
</comment>
<dbReference type="PANTHER" id="PTHR43002">
    <property type="entry name" value="GLYCOGEN DEBRANCHING ENZYME"/>
    <property type="match status" value="1"/>
</dbReference>
<dbReference type="InterPro" id="IPR004193">
    <property type="entry name" value="Glyco_hydro_13_N"/>
</dbReference>
<sequence length="633" mass="68580">MNLGPVVQDAGVRFSAWSPDATQLWLCLFDAADRETRWPMLRDAQGCWHVEVAGMGPGARYGLRADGPYDPAAGLWFDPGKLLLDPYAPAIDRPFVHDPLLAARRGEGGDTAPLMPKGVVTATLPPMPVAPPRFDPGGLIYEVQVRGLTMLHPDVPVAQRGTIAAIAHPAVIAHLRKLHVSAIELMPVNAWIDERHLGPIGLTNYWGYNPVSYFALDPRLAPGGLAELRGTVAALHEAGIGVILDMVYNHDGESDAQGTTLSLRGLDAKTYFRHAPDGQLINDTGTGNSIACNAPVVRRLILDSLRHFVVQAGVDGFRFDLGPALGRMADGFDPAAPLLQAMRADPLLADRIMIAEPWDIGPGGYQLGRFGDGWLEWNDRYRDDMRRFWRGDAGMTGAFATRLAGSSDIFGGQATRSVNFLAAHDGFTLADLTAYEHRHNHANGEDGRDGHGENFSWNNGVEGASDNPVIQAARRQDIMALLSTLFCSRGAIMLSAGDEFGRSQQGNNNAYAQDNAIGWVDWDGRDRAIEAHAFALAALRARTPELRDVAILSDADVDWLDEDGQPLSVAQWQDPARRRLALRYRVSGLILCVNGDATACRFHIDGRWLDAGGRSIVVIEGANPCGRPIAGNG</sequence>
<gene>
    <name evidence="6" type="primary">glgX</name>
    <name evidence="6" type="ORF">Q4610_09960</name>
</gene>